<accession>K1RFP9</accession>
<reference evidence="1" key="1">
    <citation type="journal article" date="2013" name="Environ. Microbiol.">
        <title>Microbiota from the distal guts of lean and obese adolescents exhibit partial functional redundancy besides clear differences in community structure.</title>
        <authorList>
            <person name="Ferrer M."/>
            <person name="Ruiz A."/>
            <person name="Lanza F."/>
            <person name="Haange S.B."/>
            <person name="Oberbach A."/>
            <person name="Till H."/>
            <person name="Bargiela R."/>
            <person name="Campoy C."/>
            <person name="Segura M.T."/>
            <person name="Richter M."/>
            <person name="von Bergen M."/>
            <person name="Seifert J."/>
            <person name="Suarez A."/>
        </authorList>
    </citation>
    <scope>NUCLEOTIDE SEQUENCE</scope>
</reference>
<gene>
    <name evidence="1" type="ORF">LEA_19333</name>
</gene>
<protein>
    <submittedName>
        <fullName evidence="1">Outer membrane assembly protein</fullName>
    </submittedName>
</protein>
<comment type="caution">
    <text evidence="1">The sequence shown here is derived from an EMBL/GenBank/DDBJ whole genome shotgun (WGS) entry which is preliminary data.</text>
</comment>
<proteinExistence type="predicted"/>
<sequence length="119" mass="13055">MKAKVVSTNPQDTTKIVTLQCELEMNKLRANIGDSLKIYSGKTTGTGELAPKEQNSAMPMISFSMRTDSLFFNANETKLALGVAGIKAKLEKKNDSLWIPRGIVGFDRLLVHTPEFGLP</sequence>
<name>K1RFP9_9ZZZZ</name>
<feature type="non-terminal residue" evidence="1">
    <location>
        <position position="119"/>
    </location>
</feature>
<evidence type="ECO:0000313" key="1">
    <source>
        <dbReference type="EMBL" id="EKC47517.1"/>
    </source>
</evidence>
<dbReference type="AlphaFoldDB" id="K1RFP9"/>
<dbReference type="EMBL" id="AJWY01013290">
    <property type="protein sequence ID" value="EKC47517.1"/>
    <property type="molecule type" value="Genomic_DNA"/>
</dbReference>
<organism evidence="1">
    <name type="scientific">human gut metagenome</name>
    <dbReference type="NCBI Taxonomy" id="408170"/>
    <lineage>
        <taxon>unclassified sequences</taxon>
        <taxon>metagenomes</taxon>
        <taxon>organismal metagenomes</taxon>
    </lineage>
</organism>